<organism evidence="3 4">
    <name type="scientific">Seminavis robusta</name>
    <dbReference type="NCBI Taxonomy" id="568900"/>
    <lineage>
        <taxon>Eukaryota</taxon>
        <taxon>Sar</taxon>
        <taxon>Stramenopiles</taxon>
        <taxon>Ochrophyta</taxon>
        <taxon>Bacillariophyta</taxon>
        <taxon>Bacillariophyceae</taxon>
        <taxon>Bacillariophycidae</taxon>
        <taxon>Naviculales</taxon>
        <taxon>Naviculaceae</taxon>
        <taxon>Seminavis</taxon>
    </lineage>
</organism>
<feature type="region of interest" description="Disordered" evidence="1">
    <location>
        <begin position="104"/>
        <end position="160"/>
    </location>
</feature>
<sequence length="777" mass="86430">MSNLDPGGSHGMMRQQMLQRDYSEMTEEIGDTSTGEDEDVIVMDGNDPMTQYYLQMTDEVVSDQHQIQQQQKRILQGDPPSLMSPATLDLAMQILSSRTSGELYEGDDELDEDTTLGQSQTGPDDTEAEQGSEIPSVDVSMRATSTSRSADDDDDDEDDVLVNDNEELDFVHVHLEHLPSRDDRDVPVHVQMHADALAEQPYPAQHTGTGTDQANTNGGNQTETGQQAGPYPARFSFYRKLAVEGSKSDNAKTDEVIDEVMHAISSGSAGFETSEKTHQSHQSSSVGDSEGALVASVAYQQASTGYQRQQALQGSLDYNDEKDSQAQTSIVQNYQHQHHHQTPGKTEMGGNVSQYEHLHQQIQEFRKSRDNVQHHEHQNDFDFVHMEDVPDHHDPLHSPTNEAQGGLDNQRLNDKKRKLIGPPCMSESKNAQNLTEDNANARPATTKGVHFSASSELNQDYSHTVSATGTATSDGDNDDADDEERGNPKWKQGKEQRQERLLKRREKRFRMTLLQTMQHNTRANFCTIFLLGVAMATLVLLIVAKVTSNKHENMFYDEEKDQNFVVTNNERLMTIEVLAFALIMVLLFGSVCYLGAATFDTNNSLVASVKHEDACLANSSARRKHATYKAPVVVQDGSPDRRHRFLKSSPSDDETFLRSCGMTPDPQTDTEQSYTENSYSLQDQTTFSMMSSESQAEGDDDVLISMEEADQIYRELEDRAVCCAPLSLHASTEDLETHTDDEEGTMSGDDGMKHEKQRAGKVEEESQAKKALGGILS</sequence>
<feature type="region of interest" description="Disordered" evidence="1">
    <location>
        <begin position="64"/>
        <end position="84"/>
    </location>
</feature>
<feature type="transmembrane region" description="Helical" evidence="2">
    <location>
        <begin position="522"/>
        <end position="544"/>
    </location>
</feature>
<feature type="compositionally biased region" description="Polar residues" evidence="1">
    <location>
        <begin position="325"/>
        <end position="335"/>
    </location>
</feature>
<evidence type="ECO:0000313" key="3">
    <source>
        <dbReference type="EMBL" id="CAB9522384.1"/>
    </source>
</evidence>
<feature type="compositionally biased region" description="Polar residues" evidence="1">
    <location>
        <begin position="665"/>
        <end position="678"/>
    </location>
</feature>
<dbReference type="Proteomes" id="UP001153069">
    <property type="component" value="Unassembled WGS sequence"/>
</dbReference>
<feature type="compositionally biased region" description="Acidic residues" evidence="1">
    <location>
        <begin position="475"/>
        <end position="484"/>
    </location>
</feature>
<feature type="region of interest" description="Disordered" evidence="1">
    <location>
        <begin position="202"/>
        <end position="230"/>
    </location>
</feature>
<evidence type="ECO:0000313" key="4">
    <source>
        <dbReference type="Proteomes" id="UP001153069"/>
    </source>
</evidence>
<protein>
    <recommendedName>
        <fullName evidence="5">Transmembrane protein</fullName>
    </recommendedName>
</protein>
<feature type="region of interest" description="Disordered" evidence="1">
    <location>
        <begin position="640"/>
        <end position="678"/>
    </location>
</feature>
<feature type="region of interest" description="Disordered" evidence="1">
    <location>
        <begin position="391"/>
        <end position="442"/>
    </location>
</feature>
<accession>A0A9N8ELS2</accession>
<feature type="region of interest" description="Disordered" evidence="1">
    <location>
        <begin position="732"/>
        <end position="777"/>
    </location>
</feature>
<reference evidence="3" key="1">
    <citation type="submission" date="2020-06" db="EMBL/GenBank/DDBJ databases">
        <authorList>
            <consortium name="Plant Systems Biology data submission"/>
        </authorList>
    </citation>
    <scope>NUCLEOTIDE SEQUENCE</scope>
    <source>
        <strain evidence="3">D6</strain>
    </source>
</reference>
<feature type="compositionally biased region" description="Basic and acidic residues" evidence="1">
    <location>
        <begin position="750"/>
        <end position="768"/>
    </location>
</feature>
<dbReference type="AlphaFoldDB" id="A0A9N8ELS2"/>
<name>A0A9N8ELS2_9STRA</name>
<dbReference type="EMBL" id="CAICTM010001295">
    <property type="protein sequence ID" value="CAB9522384.1"/>
    <property type="molecule type" value="Genomic_DNA"/>
</dbReference>
<comment type="caution">
    <text evidence="3">The sequence shown here is derived from an EMBL/GenBank/DDBJ whole genome shotgun (WGS) entry which is preliminary data.</text>
</comment>
<gene>
    <name evidence="3" type="ORF">SEMRO_1297_G260430.1</name>
</gene>
<feature type="region of interest" description="Disordered" evidence="1">
    <location>
        <begin position="466"/>
        <end position="499"/>
    </location>
</feature>
<evidence type="ECO:0000256" key="2">
    <source>
        <dbReference type="SAM" id="Phobius"/>
    </source>
</evidence>
<keyword evidence="2" id="KW-0472">Membrane</keyword>
<feature type="compositionally biased region" description="Acidic residues" evidence="1">
    <location>
        <begin position="104"/>
        <end position="114"/>
    </location>
</feature>
<keyword evidence="2" id="KW-0812">Transmembrane</keyword>
<proteinExistence type="predicted"/>
<feature type="region of interest" description="Disordered" evidence="1">
    <location>
        <begin position="269"/>
        <end position="289"/>
    </location>
</feature>
<feature type="compositionally biased region" description="Polar residues" evidence="1">
    <location>
        <begin position="206"/>
        <end position="227"/>
    </location>
</feature>
<evidence type="ECO:0008006" key="5">
    <source>
        <dbReference type="Google" id="ProtNLM"/>
    </source>
</evidence>
<evidence type="ECO:0000256" key="1">
    <source>
        <dbReference type="SAM" id="MobiDB-lite"/>
    </source>
</evidence>
<feature type="compositionally biased region" description="Polar residues" evidence="1">
    <location>
        <begin position="427"/>
        <end position="438"/>
    </location>
</feature>
<feature type="region of interest" description="Disordered" evidence="1">
    <location>
        <begin position="320"/>
        <end position="347"/>
    </location>
</feature>
<keyword evidence="4" id="KW-1185">Reference proteome</keyword>
<feature type="transmembrane region" description="Helical" evidence="2">
    <location>
        <begin position="577"/>
        <end position="596"/>
    </location>
</feature>
<feature type="compositionally biased region" description="Acidic residues" evidence="1">
    <location>
        <begin position="151"/>
        <end position="160"/>
    </location>
</feature>
<keyword evidence="2" id="KW-1133">Transmembrane helix</keyword>